<dbReference type="PANTHER" id="PTHR47969:SF15">
    <property type="entry name" value="CHROMOSOME-ASSOCIATED KINESIN KIF4A-RELATED"/>
    <property type="match status" value="1"/>
</dbReference>
<dbReference type="GO" id="GO:0005524">
    <property type="term" value="F:ATP binding"/>
    <property type="evidence" value="ECO:0007669"/>
    <property type="project" value="UniProtKB-KW"/>
</dbReference>
<dbReference type="Gene3D" id="3.40.850.10">
    <property type="entry name" value="Kinesin motor domain"/>
    <property type="match status" value="1"/>
</dbReference>
<keyword evidence="5" id="KW-0175">Coiled coil</keyword>
<dbReference type="PROSITE" id="PS00411">
    <property type="entry name" value="KINESIN_MOTOR_1"/>
    <property type="match status" value="1"/>
</dbReference>
<proteinExistence type="inferred from homology"/>
<name>A0A812Q1Q7_SYMPI</name>
<comment type="subcellular location">
    <subcellularLocation>
        <location evidence="1">Cytoplasm</location>
    </subcellularLocation>
</comment>
<dbReference type="InterPro" id="IPR036961">
    <property type="entry name" value="Kinesin_motor_dom_sf"/>
</dbReference>
<organism evidence="9 10">
    <name type="scientific">Symbiodinium pilosum</name>
    <name type="common">Dinoflagellate</name>
    <dbReference type="NCBI Taxonomy" id="2952"/>
    <lineage>
        <taxon>Eukaryota</taxon>
        <taxon>Sar</taxon>
        <taxon>Alveolata</taxon>
        <taxon>Dinophyceae</taxon>
        <taxon>Suessiales</taxon>
        <taxon>Symbiodiniaceae</taxon>
        <taxon>Symbiodinium</taxon>
    </lineage>
</organism>
<evidence type="ECO:0000256" key="3">
    <source>
        <dbReference type="ARBA" id="ARBA00022741"/>
    </source>
</evidence>
<evidence type="ECO:0000256" key="7">
    <source>
        <dbReference type="SAM" id="MobiDB-lite"/>
    </source>
</evidence>
<gene>
    <name evidence="9" type="primary">KIN4A</name>
    <name evidence="9" type="ORF">SPIL2461_LOCUS8441</name>
</gene>
<dbReference type="PANTHER" id="PTHR47969">
    <property type="entry name" value="CHROMOSOME-ASSOCIATED KINESIN KIF4A-RELATED"/>
    <property type="match status" value="1"/>
</dbReference>
<feature type="domain" description="Kinesin motor" evidence="8">
    <location>
        <begin position="1"/>
        <end position="146"/>
    </location>
</feature>
<keyword evidence="4" id="KW-0067">ATP-binding</keyword>
<evidence type="ECO:0000256" key="2">
    <source>
        <dbReference type="ARBA" id="ARBA00022490"/>
    </source>
</evidence>
<keyword evidence="2" id="KW-0963">Cytoplasm</keyword>
<dbReference type="InterPro" id="IPR027417">
    <property type="entry name" value="P-loop_NTPase"/>
</dbReference>
<comment type="caution">
    <text evidence="9">The sequence shown here is derived from an EMBL/GenBank/DDBJ whole genome shotgun (WGS) entry which is preliminary data.</text>
</comment>
<dbReference type="OrthoDB" id="3176171at2759"/>
<accession>A0A812Q1Q7</accession>
<evidence type="ECO:0000256" key="1">
    <source>
        <dbReference type="ARBA" id="ARBA00004496"/>
    </source>
</evidence>
<dbReference type="InterPro" id="IPR019821">
    <property type="entry name" value="Kinesin_motor_CS"/>
</dbReference>
<dbReference type="EMBL" id="CAJNIZ010013880">
    <property type="protein sequence ID" value="CAE7355214.1"/>
    <property type="molecule type" value="Genomic_DNA"/>
</dbReference>
<evidence type="ECO:0000256" key="6">
    <source>
        <dbReference type="PROSITE-ProRule" id="PRU00283"/>
    </source>
</evidence>
<keyword evidence="3" id="KW-0547">Nucleotide-binding</keyword>
<sequence length="146" mass="16038">MGRWNLMNMVVAVQTVTSATIMNNTSSRSHAVFVLKVQRIRQRNEDGSRESTNAKINLVDLAGSERHKASDYNGHTFKEGCAINQSLSALALVIKELGEQQQSRVMRQRSRSMSIDKTGGVGPAAPAPGALLEVKEEEDDEKDVKL</sequence>
<dbReference type="SUPFAM" id="SSF52540">
    <property type="entry name" value="P-loop containing nucleoside triphosphate hydrolases"/>
    <property type="match status" value="1"/>
</dbReference>
<evidence type="ECO:0000256" key="5">
    <source>
        <dbReference type="ARBA" id="ARBA00023054"/>
    </source>
</evidence>
<protein>
    <submittedName>
        <fullName evidence="9">KIN4A protein</fullName>
    </submittedName>
</protein>
<dbReference type="InterPro" id="IPR001752">
    <property type="entry name" value="Kinesin_motor_dom"/>
</dbReference>
<dbReference type="GO" id="GO:0007052">
    <property type="term" value="P:mitotic spindle organization"/>
    <property type="evidence" value="ECO:0007669"/>
    <property type="project" value="TreeGrafter"/>
</dbReference>
<dbReference type="PROSITE" id="PS50067">
    <property type="entry name" value="KINESIN_MOTOR_2"/>
    <property type="match status" value="1"/>
</dbReference>
<evidence type="ECO:0000259" key="8">
    <source>
        <dbReference type="PROSITE" id="PS50067"/>
    </source>
</evidence>
<evidence type="ECO:0000313" key="10">
    <source>
        <dbReference type="Proteomes" id="UP000649617"/>
    </source>
</evidence>
<dbReference type="InterPro" id="IPR027640">
    <property type="entry name" value="Kinesin-like_fam"/>
</dbReference>
<reference evidence="9" key="1">
    <citation type="submission" date="2021-02" db="EMBL/GenBank/DDBJ databases">
        <authorList>
            <person name="Dougan E. K."/>
            <person name="Rhodes N."/>
            <person name="Thang M."/>
            <person name="Chan C."/>
        </authorList>
    </citation>
    <scope>NUCLEOTIDE SEQUENCE</scope>
</reference>
<dbReference type="Proteomes" id="UP000649617">
    <property type="component" value="Unassembled WGS sequence"/>
</dbReference>
<dbReference type="Pfam" id="PF00225">
    <property type="entry name" value="Kinesin"/>
    <property type="match status" value="1"/>
</dbReference>
<feature type="compositionally biased region" description="Acidic residues" evidence="7">
    <location>
        <begin position="135"/>
        <end position="146"/>
    </location>
</feature>
<dbReference type="GO" id="GO:0005875">
    <property type="term" value="C:microtubule associated complex"/>
    <property type="evidence" value="ECO:0007669"/>
    <property type="project" value="TreeGrafter"/>
</dbReference>
<dbReference type="GO" id="GO:0003777">
    <property type="term" value="F:microtubule motor activity"/>
    <property type="evidence" value="ECO:0007669"/>
    <property type="project" value="InterPro"/>
</dbReference>
<comment type="similarity">
    <text evidence="6">Belongs to the TRAFAC class myosin-kinesin ATPase superfamily. Kinesin family.</text>
</comment>
<dbReference type="GO" id="GO:0005737">
    <property type="term" value="C:cytoplasm"/>
    <property type="evidence" value="ECO:0007669"/>
    <property type="project" value="UniProtKB-SubCell"/>
</dbReference>
<feature type="compositionally biased region" description="Low complexity" evidence="7">
    <location>
        <begin position="123"/>
        <end position="132"/>
    </location>
</feature>
<feature type="region of interest" description="Disordered" evidence="7">
    <location>
        <begin position="100"/>
        <end position="146"/>
    </location>
</feature>
<dbReference type="PRINTS" id="PR00380">
    <property type="entry name" value="KINESINHEAVY"/>
</dbReference>
<dbReference type="GO" id="GO:0051231">
    <property type="term" value="P:spindle elongation"/>
    <property type="evidence" value="ECO:0007669"/>
    <property type="project" value="TreeGrafter"/>
</dbReference>
<dbReference type="GO" id="GO:0007018">
    <property type="term" value="P:microtubule-based movement"/>
    <property type="evidence" value="ECO:0007669"/>
    <property type="project" value="InterPro"/>
</dbReference>
<dbReference type="AlphaFoldDB" id="A0A812Q1Q7"/>
<evidence type="ECO:0000256" key="4">
    <source>
        <dbReference type="ARBA" id="ARBA00022840"/>
    </source>
</evidence>
<evidence type="ECO:0000313" key="9">
    <source>
        <dbReference type="EMBL" id="CAE7355214.1"/>
    </source>
</evidence>
<keyword evidence="10" id="KW-1185">Reference proteome</keyword>
<dbReference type="GO" id="GO:0008017">
    <property type="term" value="F:microtubule binding"/>
    <property type="evidence" value="ECO:0007669"/>
    <property type="project" value="InterPro"/>
</dbReference>
<comment type="caution">
    <text evidence="6">Lacks conserved residue(s) required for the propagation of feature annotation.</text>
</comment>